<protein>
    <submittedName>
        <fullName evidence="1">Uncharacterized protein</fullName>
    </submittedName>
</protein>
<keyword evidence="2" id="KW-1185">Reference proteome</keyword>
<organism evidence="1 2">
    <name type="scientific">Tetranychus urticae</name>
    <name type="common">Two-spotted spider mite</name>
    <dbReference type="NCBI Taxonomy" id="32264"/>
    <lineage>
        <taxon>Eukaryota</taxon>
        <taxon>Metazoa</taxon>
        <taxon>Ecdysozoa</taxon>
        <taxon>Arthropoda</taxon>
        <taxon>Chelicerata</taxon>
        <taxon>Arachnida</taxon>
        <taxon>Acari</taxon>
        <taxon>Acariformes</taxon>
        <taxon>Trombidiformes</taxon>
        <taxon>Prostigmata</taxon>
        <taxon>Eleutherengona</taxon>
        <taxon>Raphignathae</taxon>
        <taxon>Tetranychoidea</taxon>
        <taxon>Tetranychidae</taxon>
        <taxon>Tetranychus</taxon>
    </lineage>
</organism>
<accession>T1JSJ9</accession>
<dbReference type="HOGENOM" id="CLU_3419620_0_0_1"/>
<dbReference type="AlphaFoldDB" id="T1JSJ9"/>
<name>T1JSJ9_TETUR</name>
<reference evidence="2" key="1">
    <citation type="submission" date="2011-08" db="EMBL/GenBank/DDBJ databases">
        <authorList>
            <person name="Rombauts S."/>
        </authorList>
    </citation>
    <scope>NUCLEOTIDE SEQUENCE</scope>
    <source>
        <strain evidence="2">London</strain>
    </source>
</reference>
<dbReference type="Proteomes" id="UP000015104">
    <property type="component" value="Unassembled WGS sequence"/>
</dbReference>
<reference evidence="1" key="2">
    <citation type="submission" date="2015-06" db="UniProtKB">
        <authorList>
            <consortium name="EnsemblMetazoa"/>
        </authorList>
    </citation>
    <scope>IDENTIFICATION</scope>
</reference>
<proteinExistence type="predicted"/>
<sequence>MKLYSQSNITMIISTSRVTLQNQSV</sequence>
<dbReference type="EMBL" id="CAEY01000461">
    <property type="status" value="NOT_ANNOTATED_CDS"/>
    <property type="molecule type" value="Genomic_DNA"/>
</dbReference>
<evidence type="ECO:0000313" key="2">
    <source>
        <dbReference type="Proteomes" id="UP000015104"/>
    </source>
</evidence>
<evidence type="ECO:0000313" key="1">
    <source>
        <dbReference type="EnsemblMetazoa" id="tetur01g10780.1"/>
    </source>
</evidence>
<dbReference type="EnsemblMetazoa" id="tetur01g10780.1">
    <property type="protein sequence ID" value="tetur01g10780.1"/>
    <property type="gene ID" value="tetur01g10780"/>
</dbReference>